<reference evidence="1 2" key="1">
    <citation type="submission" date="2020-08" db="EMBL/GenBank/DDBJ databases">
        <title>Genome public.</title>
        <authorList>
            <person name="Liu C."/>
            <person name="Sun Q."/>
        </authorList>
    </citation>
    <scope>NUCLEOTIDE SEQUENCE [LARGE SCALE GENOMIC DNA]</scope>
    <source>
        <strain evidence="1 2">NSJ-26</strain>
    </source>
</reference>
<sequence length="191" mass="22733">MKRILLLILTCFVFLTGCMQDNTRIINKIKNNYDKSIGYETEAEISINTDSKESQYRVKEKHIKGDKSKLEFIKPNTSKGITIEYEKDKIFLNHASIKQSISLRTIKKLDKGILLEEFFEDMQSIRGINKEKIGNREYYVINYTSKSRNKYNKEKIIYLEKRALKPYMMKVIDKNNNTRATIRYKKFKYIK</sequence>
<comment type="caution">
    <text evidence="1">The sequence shown here is derived from an EMBL/GenBank/DDBJ whole genome shotgun (WGS) entry which is preliminary data.</text>
</comment>
<dbReference type="Gene3D" id="2.50.20.10">
    <property type="entry name" value="Lipoprotein localisation LolA/LolB/LppX"/>
    <property type="match status" value="1"/>
</dbReference>
<accession>A0A926IGM3</accession>
<gene>
    <name evidence="1" type="ORF">H8689_01075</name>
</gene>
<proteinExistence type="predicted"/>
<dbReference type="Proteomes" id="UP000601522">
    <property type="component" value="Unassembled WGS sequence"/>
</dbReference>
<evidence type="ECO:0000313" key="1">
    <source>
        <dbReference type="EMBL" id="MBC8589737.1"/>
    </source>
</evidence>
<dbReference type="PROSITE" id="PS51257">
    <property type="entry name" value="PROKAR_LIPOPROTEIN"/>
    <property type="match status" value="1"/>
</dbReference>
<organism evidence="1 2">
    <name type="scientific">Wansuia hejianensis</name>
    <dbReference type="NCBI Taxonomy" id="2763667"/>
    <lineage>
        <taxon>Bacteria</taxon>
        <taxon>Bacillati</taxon>
        <taxon>Bacillota</taxon>
        <taxon>Clostridia</taxon>
        <taxon>Lachnospirales</taxon>
        <taxon>Lachnospiraceae</taxon>
        <taxon>Wansuia</taxon>
    </lineage>
</organism>
<evidence type="ECO:0008006" key="3">
    <source>
        <dbReference type="Google" id="ProtNLM"/>
    </source>
</evidence>
<dbReference type="AlphaFoldDB" id="A0A926IGM3"/>
<evidence type="ECO:0000313" key="2">
    <source>
        <dbReference type="Proteomes" id="UP000601522"/>
    </source>
</evidence>
<keyword evidence="2" id="KW-1185">Reference proteome</keyword>
<protein>
    <recommendedName>
        <fullName evidence="3">Lipoprotein</fullName>
    </recommendedName>
</protein>
<dbReference type="RefSeq" id="WP_249322556.1">
    <property type="nucleotide sequence ID" value="NZ_JACRTK010000001.1"/>
</dbReference>
<name>A0A926IGM3_9FIRM</name>
<dbReference type="EMBL" id="JACRTK010000001">
    <property type="protein sequence ID" value="MBC8589737.1"/>
    <property type="molecule type" value="Genomic_DNA"/>
</dbReference>